<gene>
    <name evidence="1" type="ORF">AAFF_G00354180</name>
</gene>
<dbReference type="EMBL" id="JAINUG010000059">
    <property type="protein sequence ID" value="KAJ8403201.1"/>
    <property type="molecule type" value="Genomic_DNA"/>
</dbReference>
<accession>A0AAD7SIG0</accession>
<keyword evidence="2" id="KW-1185">Reference proteome</keyword>
<sequence length="361" mass="40848">MSDMNTDFFQRKLAEFKASQGKLKAATEMSTNSLHASHEISLLVAKAKKPYSVAEELILPAAVKLAERMADKKAADAIKTVPLSNDTVCRRIDEMAGDIVEQVVDKLKQAGSFAIQLDESTDVSGQAQLTAFVRFKDENDIGEHILFCRPLPGKTTGEDIFNLTDTFFTEHSLDWKCCSHIYTDGAASMTGQHRGLLSRIRRVNPDIETMHCIIHREALASKRMSPELHKVLNDSVKMNDRVSGFMKKIELWLRKCEAGDVTSFPQLDRWLSTHSKKKKKTLQTVKAHLDKLSTEFKSYFPDIEDACAEKDWIRNPFMANCIHSAPELLGNYSLEAPERLWSEWLENWPIDAHHVQPGVVF</sequence>
<proteinExistence type="predicted"/>
<dbReference type="PANTHER" id="PTHR45913:SF19">
    <property type="entry name" value="LOW QUALITY PROTEIN: ZINC FINGER BED DOMAIN-CONTAINING PROTEIN 5-LIKE"/>
    <property type="match status" value="1"/>
</dbReference>
<protein>
    <recommendedName>
        <fullName evidence="3">DUF4371 domain-containing protein</fullName>
    </recommendedName>
</protein>
<dbReference type="Proteomes" id="UP001221898">
    <property type="component" value="Unassembled WGS sequence"/>
</dbReference>
<evidence type="ECO:0000313" key="2">
    <source>
        <dbReference type="Proteomes" id="UP001221898"/>
    </source>
</evidence>
<reference evidence="1" key="1">
    <citation type="journal article" date="2023" name="Science">
        <title>Genome structures resolve the early diversification of teleost fishes.</title>
        <authorList>
            <person name="Parey E."/>
            <person name="Louis A."/>
            <person name="Montfort J."/>
            <person name="Bouchez O."/>
            <person name="Roques C."/>
            <person name="Iampietro C."/>
            <person name="Lluch J."/>
            <person name="Castinel A."/>
            <person name="Donnadieu C."/>
            <person name="Desvignes T."/>
            <person name="Floi Bucao C."/>
            <person name="Jouanno E."/>
            <person name="Wen M."/>
            <person name="Mejri S."/>
            <person name="Dirks R."/>
            <person name="Jansen H."/>
            <person name="Henkel C."/>
            <person name="Chen W.J."/>
            <person name="Zahm M."/>
            <person name="Cabau C."/>
            <person name="Klopp C."/>
            <person name="Thompson A.W."/>
            <person name="Robinson-Rechavi M."/>
            <person name="Braasch I."/>
            <person name="Lecointre G."/>
            <person name="Bobe J."/>
            <person name="Postlethwait J.H."/>
            <person name="Berthelot C."/>
            <person name="Roest Crollius H."/>
            <person name="Guiguen Y."/>
        </authorList>
    </citation>
    <scope>NUCLEOTIDE SEQUENCE</scope>
    <source>
        <strain evidence="1">NC1722</strain>
    </source>
</reference>
<name>A0AAD7SIG0_9TELE</name>
<dbReference type="PANTHER" id="PTHR45913">
    <property type="entry name" value="EPM2A-INTERACTING PROTEIN 1"/>
    <property type="match status" value="1"/>
</dbReference>
<dbReference type="AlphaFoldDB" id="A0AAD7SIG0"/>
<organism evidence="1 2">
    <name type="scientific">Aldrovandia affinis</name>
    <dbReference type="NCBI Taxonomy" id="143900"/>
    <lineage>
        <taxon>Eukaryota</taxon>
        <taxon>Metazoa</taxon>
        <taxon>Chordata</taxon>
        <taxon>Craniata</taxon>
        <taxon>Vertebrata</taxon>
        <taxon>Euteleostomi</taxon>
        <taxon>Actinopterygii</taxon>
        <taxon>Neopterygii</taxon>
        <taxon>Teleostei</taxon>
        <taxon>Notacanthiformes</taxon>
        <taxon>Halosauridae</taxon>
        <taxon>Aldrovandia</taxon>
    </lineage>
</organism>
<evidence type="ECO:0000313" key="1">
    <source>
        <dbReference type="EMBL" id="KAJ8403201.1"/>
    </source>
</evidence>
<evidence type="ECO:0008006" key="3">
    <source>
        <dbReference type="Google" id="ProtNLM"/>
    </source>
</evidence>
<comment type="caution">
    <text evidence="1">The sequence shown here is derived from an EMBL/GenBank/DDBJ whole genome shotgun (WGS) entry which is preliminary data.</text>
</comment>